<organism evidence="1">
    <name type="scientific">Anguilla anguilla</name>
    <name type="common">European freshwater eel</name>
    <name type="synonym">Muraena anguilla</name>
    <dbReference type="NCBI Taxonomy" id="7936"/>
    <lineage>
        <taxon>Eukaryota</taxon>
        <taxon>Metazoa</taxon>
        <taxon>Chordata</taxon>
        <taxon>Craniata</taxon>
        <taxon>Vertebrata</taxon>
        <taxon>Euteleostomi</taxon>
        <taxon>Actinopterygii</taxon>
        <taxon>Neopterygii</taxon>
        <taxon>Teleostei</taxon>
        <taxon>Anguilliformes</taxon>
        <taxon>Anguillidae</taxon>
        <taxon>Anguilla</taxon>
    </lineage>
</organism>
<dbReference type="AlphaFoldDB" id="A0A0E9XYH7"/>
<dbReference type="EMBL" id="GBXM01000805">
    <property type="protein sequence ID" value="JAI07773.1"/>
    <property type="molecule type" value="Transcribed_RNA"/>
</dbReference>
<name>A0A0E9XYH7_ANGAN</name>
<proteinExistence type="predicted"/>
<reference evidence="1" key="1">
    <citation type="submission" date="2014-11" db="EMBL/GenBank/DDBJ databases">
        <authorList>
            <person name="Amaro Gonzalez C."/>
        </authorList>
    </citation>
    <scope>NUCLEOTIDE SEQUENCE</scope>
</reference>
<evidence type="ECO:0000313" key="1">
    <source>
        <dbReference type="EMBL" id="JAI07773.1"/>
    </source>
</evidence>
<protein>
    <submittedName>
        <fullName evidence="1">Uncharacterized protein</fullName>
    </submittedName>
</protein>
<accession>A0A0E9XYH7</accession>
<sequence>MAMCWSSQTVWVTYNMVPYGSVEVSYSMAYL</sequence>
<reference evidence="1" key="2">
    <citation type="journal article" date="2015" name="Fish Shellfish Immunol.">
        <title>Early steps in the European eel (Anguilla anguilla)-Vibrio vulnificus interaction in the gills: Role of the RtxA13 toxin.</title>
        <authorList>
            <person name="Callol A."/>
            <person name="Pajuelo D."/>
            <person name="Ebbesson L."/>
            <person name="Teles M."/>
            <person name="MacKenzie S."/>
            <person name="Amaro C."/>
        </authorList>
    </citation>
    <scope>NUCLEOTIDE SEQUENCE</scope>
</reference>